<evidence type="ECO:0000256" key="1">
    <source>
        <dbReference type="SAM" id="MobiDB-lite"/>
    </source>
</evidence>
<reference evidence="2" key="1">
    <citation type="journal article" date="2022" name="Int. J. Mol. Sci.">
        <title>Draft Genome of Tanacetum Coccineum: Genomic Comparison of Closely Related Tanacetum-Family Plants.</title>
        <authorList>
            <person name="Yamashiro T."/>
            <person name="Shiraishi A."/>
            <person name="Nakayama K."/>
            <person name="Satake H."/>
        </authorList>
    </citation>
    <scope>NUCLEOTIDE SEQUENCE</scope>
</reference>
<dbReference type="EMBL" id="BQNB010013700">
    <property type="protein sequence ID" value="GJT19222.1"/>
    <property type="molecule type" value="Genomic_DNA"/>
</dbReference>
<keyword evidence="3" id="KW-1185">Reference proteome</keyword>
<name>A0ABQ5BYY7_9ASTR</name>
<evidence type="ECO:0000313" key="3">
    <source>
        <dbReference type="Proteomes" id="UP001151760"/>
    </source>
</evidence>
<evidence type="ECO:0000313" key="2">
    <source>
        <dbReference type="EMBL" id="GJT19222.1"/>
    </source>
</evidence>
<gene>
    <name evidence="2" type="ORF">Tco_0877928</name>
</gene>
<protein>
    <submittedName>
        <fullName evidence="2">Uncharacterized protein</fullName>
    </submittedName>
</protein>
<proteinExistence type="predicted"/>
<organism evidence="2 3">
    <name type="scientific">Tanacetum coccineum</name>
    <dbReference type="NCBI Taxonomy" id="301880"/>
    <lineage>
        <taxon>Eukaryota</taxon>
        <taxon>Viridiplantae</taxon>
        <taxon>Streptophyta</taxon>
        <taxon>Embryophyta</taxon>
        <taxon>Tracheophyta</taxon>
        <taxon>Spermatophyta</taxon>
        <taxon>Magnoliopsida</taxon>
        <taxon>eudicotyledons</taxon>
        <taxon>Gunneridae</taxon>
        <taxon>Pentapetalae</taxon>
        <taxon>asterids</taxon>
        <taxon>campanulids</taxon>
        <taxon>Asterales</taxon>
        <taxon>Asteraceae</taxon>
        <taxon>Asteroideae</taxon>
        <taxon>Anthemideae</taxon>
        <taxon>Anthemidinae</taxon>
        <taxon>Tanacetum</taxon>
    </lineage>
</organism>
<feature type="region of interest" description="Disordered" evidence="1">
    <location>
        <begin position="1"/>
        <end position="53"/>
    </location>
</feature>
<reference evidence="2" key="2">
    <citation type="submission" date="2022-01" db="EMBL/GenBank/DDBJ databases">
        <authorList>
            <person name="Yamashiro T."/>
            <person name="Shiraishi A."/>
            <person name="Satake H."/>
            <person name="Nakayama K."/>
        </authorList>
    </citation>
    <scope>NUCLEOTIDE SEQUENCE</scope>
</reference>
<feature type="compositionally biased region" description="Basic and acidic residues" evidence="1">
    <location>
        <begin position="7"/>
        <end position="24"/>
    </location>
</feature>
<dbReference type="Proteomes" id="UP001151760">
    <property type="component" value="Unassembled WGS sequence"/>
</dbReference>
<comment type="caution">
    <text evidence="2">The sequence shown here is derived from an EMBL/GenBank/DDBJ whole genome shotgun (WGS) entry which is preliminary data.</text>
</comment>
<accession>A0ABQ5BYY7</accession>
<sequence length="236" mass="26424">MVACKPTTKEGRQKKTTSEADKPKKPTPVKKPAPAKQTKLVKEKATQPPPTKKIRKKFARERMSLESFWAPVGGVAIREPTSGVTRSLLVVEGKGKAIDTDEQRRTLVTEEASTGPLVQPKDDTSANIVCDLHSPPRCCKTGVERIGEQLNMDESLDDAFTYGDQFLYDKPTEEELDKANVEIVLVESYGLSLYYSISLFNNSSCFHSRHRSHTAKNSISSQSRTNLYSYRVNWNN</sequence>